<dbReference type="PANTHER" id="PTHR45790">
    <property type="entry name" value="SIROHEME SYNTHASE-RELATED"/>
    <property type="match status" value="1"/>
</dbReference>
<keyword evidence="4" id="KW-0808">Transferase</keyword>
<dbReference type="EC" id="2.1.1.107" evidence="2"/>
<dbReference type="GO" id="GO:0019354">
    <property type="term" value="P:siroheme biosynthetic process"/>
    <property type="evidence" value="ECO:0007669"/>
    <property type="project" value="TreeGrafter"/>
</dbReference>
<dbReference type="PANTHER" id="PTHR45790:SF3">
    <property type="entry name" value="S-ADENOSYL-L-METHIONINE-DEPENDENT UROPORPHYRINOGEN III METHYLTRANSFERASE, CHLOROPLASTIC"/>
    <property type="match status" value="1"/>
</dbReference>
<evidence type="ECO:0000256" key="6">
    <source>
        <dbReference type="ARBA" id="ARBA00023244"/>
    </source>
</evidence>
<protein>
    <recommendedName>
        <fullName evidence="2">uroporphyrinogen-III C-methyltransferase</fullName>
        <ecNumber evidence="2">2.1.1.107</ecNumber>
    </recommendedName>
</protein>
<dbReference type="Gene3D" id="3.40.1010.10">
    <property type="entry name" value="Cobalt-precorrin-4 Transmethylase, Domain 1"/>
    <property type="match status" value="1"/>
</dbReference>
<dbReference type="InterPro" id="IPR050161">
    <property type="entry name" value="Siro_Cobalamin_biosynth"/>
</dbReference>
<keyword evidence="3" id="KW-0489">Methyltransferase</keyword>
<comment type="caution">
    <text evidence="8">The sequence shown here is derived from an EMBL/GenBank/DDBJ whole genome shotgun (WGS) entry which is preliminary data.</text>
</comment>
<dbReference type="Proteomes" id="UP000015347">
    <property type="component" value="Unassembled WGS sequence"/>
</dbReference>
<gene>
    <name evidence="8" type="ORF">Salmuc_00023</name>
</gene>
<evidence type="ECO:0000256" key="4">
    <source>
        <dbReference type="ARBA" id="ARBA00022679"/>
    </source>
</evidence>
<name>S9SA98_9RHOB</name>
<evidence type="ECO:0000259" key="7">
    <source>
        <dbReference type="Pfam" id="PF00590"/>
    </source>
</evidence>
<dbReference type="eggNOG" id="COG0007">
    <property type="taxonomic scope" value="Bacteria"/>
</dbReference>
<proteinExistence type="inferred from homology"/>
<dbReference type="PROSITE" id="PS00839">
    <property type="entry name" value="SUMT_1"/>
    <property type="match status" value="1"/>
</dbReference>
<comment type="similarity">
    <text evidence="1">Belongs to the precorrin methyltransferase family.</text>
</comment>
<dbReference type="InterPro" id="IPR014776">
    <property type="entry name" value="4pyrrole_Mease_sub2"/>
</dbReference>
<reference evidence="9" key="1">
    <citation type="journal article" date="2014" name="Stand. Genomic Sci.">
        <title>Genome sequence of the exopolysaccharide-producing Salipiger mucosus type strain (DSM 16094(T)), a moderately halophilic member of the Roseobacter clade.</title>
        <authorList>
            <person name="Riedel T."/>
            <person name="Spring S."/>
            <person name="Fiebig A."/>
            <person name="Petersen J."/>
            <person name="Kyrpides N.C."/>
            <person name="Goker M."/>
            <person name="Klenk H.P."/>
        </authorList>
    </citation>
    <scope>NUCLEOTIDE SEQUENCE [LARGE SCALE GENOMIC DNA]</scope>
    <source>
        <strain evidence="9">DSM 16094</strain>
    </source>
</reference>
<dbReference type="OrthoDB" id="9815856at2"/>
<evidence type="ECO:0000256" key="2">
    <source>
        <dbReference type="ARBA" id="ARBA00012162"/>
    </source>
</evidence>
<evidence type="ECO:0000313" key="8">
    <source>
        <dbReference type="EMBL" id="EPX87070.1"/>
    </source>
</evidence>
<dbReference type="Gene3D" id="3.30.950.10">
    <property type="entry name" value="Methyltransferase, Cobalt-precorrin-4 Transmethylase, Domain 2"/>
    <property type="match status" value="1"/>
</dbReference>
<evidence type="ECO:0000313" key="9">
    <source>
        <dbReference type="Proteomes" id="UP000015347"/>
    </source>
</evidence>
<keyword evidence="5" id="KW-0949">S-adenosyl-L-methionine</keyword>
<dbReference type="AlphaFoldDB" id="S9SA98"/>
<dbReference type="STRING" id="1123237.Salmuc_00023"/>
<dbReference type="GO" id="GO:0032259">
    <property type="term" value="P:methylation"/>
    <property type="evidence" value="ECO:0007669"/>
    <property type="project" value="UniProtKB-KW"/>
</dbReference>
<dbReference type="InterPro" id="IPR035996">
    <property type="entry name" value="4pyrrol_Methylase_sf"/>
</dbReference>
<dbReference type="InterPro" id="IPR003043">
    <property type="entry name" value="Uropor_MeTrfase_CS"/>
</dbReference>
<keyword evidence="9" id="KW-1185">Reference proteome</keyword>
<feature type="domain" description="Tetrapyrrole methylase" evidence="7">
    <location>
        <begin position="8"/>
        <end position="212"/>
    </location>
</feature>
<sequence>MNAPCRGKVHVVGAGPGDPDLMTVKGRRVLEQAEVVVYDRDVAPEILNILPRTIARFDVDAAARPHEAEAAGLMVSLALQGLRVVRLKADVSLMESDLEAEIVALRTAGIPHEVVPGLIAAQAIAASAAVPLAPGEIGGGVRFLRDPLDELPERADWKAMADRRTTLVCQMEATRLGTVAERLMRNGMPAAVPVLVVSEPTTPRESSIRSRLCHLRSILATLAPEGQLVCVVGDVVARHRWQENSRQRAIFA</sequence>
<dbReference type="GO" id="GO:0004851">
    <property type="term" value="F:uroporphyrin-III C-methyltransferase activity"/>
    <property type="evidence" value="ECO:0007669"/>
    <property type="project" value="UniProtKB-EC"/>
</dbReference>
<accession>S9SA98</accession>
<dbReference type="SUPFAM" id="SSF53790">
    <property type="entry name" value="Tetrapyrrole methylase"/>
    <property type="match status" value="1"/>
</dbReference>
<keyword evidence="6" id="KW-0627">Porphyrin biosynthesis</keyword>
<dbReference type="InterPro" id="IPR000878">
    <property type="entry name" value="4pyrrol_Mease"/>
</dbReference>
<dbReference type="Pfam" id="PF00590">
    <property type="entry name" value="TP_methylase"/>
    <property type="match status" value="1"/>
</dbReference>
<dbReference type="HOGENOM" id="CLU_011276_7_0_5"/>
<dbReference type="EMBL" id="APVH01000001">
    <property type="protein sequence ID" value="EPX87070.1"/>
    <property type="molecule type" value="Genomic_DNA"/>
</dbReference>
<dbReference type="InterPro" id="IPR014777">
    <property type="entry name" value="4pyrrole_Mease_sub1"/>
</dbReference>
<dbReference type="RefSeq" id="WP_020042079.1">
    <property type="nucleotide sequence ID" value="NZ_KE557273.1"/>
</dbReference>
<evidence type="ECO:0000256" key="1">
    <source>
        <dbReference type="ARBA" id="ARBA00005879"/>
    </source>
</evidence>
<evidence type="ECO:0000256" key="5">
    <source>
        <dbReference type="ARBA" id="ARBA00022691"/>
    </source>
</evidence>
<organism evidence="8 9">
    <name type="scientific">Salipiger mucosus DSM 16094</name>
    <dbReference type="NCBI Taxonomy" id="1123237"/>
    <lineage>
        <taxon>Bacteria</taxon>
        <taxon>Pseudomonadati</taxon>
        <taxon>Pseudomonadota</taxon>
        <taxon>Alphaproteobacteria</taxon>
        <taxon>Rhodobacterales</taxon>
        <taxon>Roseobacteraceae</taxon>
        <taxon>Salipiger</taxon>
    </lineage>
</organism>
<evidence type="ECO:0000256" key="3">
    <source>
        <dbReference type="ARBA" id="ARBA00022603"/>
    </source>
</evidence>